<dbReference type="AlphaFoldDB" id="A0A7X3G742"/>
<reference evidence="1 2" key="1">
    <citation type="submission" date="2019-12" db="EMBL/GenBank/DDBJ databases">
        <title>Microbes associate with the intestines of laboratory mice.</title>
        <authorList>
            <person name="Navarre W."/>
            <person name="Wong E."/>
        </authorList>
    </citation>
    <scope>NUCLEOTIDE SEQUENCE [LARGE SCALE GENOMIC DNA]</scope>
    <source>
        <strain evidence="1 2">NM51_B2-22</strain>
    </source>
</reference>
<evidence type="ECO:0000313" key="1">
    <source>
        <dbReference type="EMBL" id="MVX58372.1"/>
    </source>
</evidence>
<accession>A0A7X3G742</accession>
<evidence type="ECO:0000313" key="2">
    <source>
        <dbReference type="Proteomes" id="UP000461595"/>
    </source>
</evidence>
<proteinExistence type="predicted"/>
<dbReference type="OrthoDB" id="2216254at2"/>
<dbReference type="EMBL" id="WSRS01000008">
    <property type="protein sequence ID" value="MVX58372.1"/>
    <property type="molecule type" value="Genomic_DNA"/>
</dbReference>
<organism evidence="1 2">
    <name type="scientific">Streptococcus danieliae</name>
    <dbReference type="NCBI Taxonomy" id="747656"/>
    <lineage>
        <taxon>Bacteria</taxon>
        <taxon>Bacillati</taxon>
        <taxon>Bacillota</taxon>
        <taxon>Bacilli</taxon>
        <taxon>Lactobacillales</taxon>
        <taxon>Streptococcaceae</taxon>
        <taxon>Streptococcus</taxon>
    </lineage>
</organism>
<name>A0A7X3G742_9STRE</name>
<dbReference type="Proteomes" id="UP000461595">
    <property type="component" value="Unassembled WGS sequence"/>
</dbReference>
<comment type="caution">
    <text evidence="1">The sequence shown here is derived from an EMBL/GenBank/DDBJ whole genome shotgun (WGS) entry which is preliminary data.</text>
</comment>
<protein>
    <recommendedName>
        <fullName evidence="3">Restriction endonuclease</fullName>
    </recommendedName>
</protein>
<dbReference type="RefSeq" id="WP_160332197.1">
    <property type="nucleotide sequence ID" value="NZ_WSRS01000008.1"/>
</dbReference>
<sequence>MKDIIEIYLETGDFHESVRQSGLPTHIAHLKLIQSGCLKIQDKINYGSRTARLGGMAKELFQKYVPSATDANKFFEKNNPIYDFWFEGLTVDVKYSSLHKKKNGNTYYWHIRTKGSQDFIVAFLERESGLELENSNILLIPMQFIVDKKDLHISQSGVWFSEFKVESEELQPLLKDYARLRKEGLF</sequence>
<evidence type="ECO:0008006" key="3">
    <source>
        <dbReference type="Google" id="ProtNLM"/>
    </source>
</evidence>
<gene>
    <name evidence="1" type="ORF">E5983_01720</name>
</gene>